<evidence type="ECO:0000313" key="2">
    <source>
        <dbReference type="EMBL" id="QHS87780.1"/>
    </source>
</evidence>
<reference evidence="2" key="1">
    <citation type="journal article" date="2020" name="Nature">
        <title>Giant virus diversity and host interactions through global metagenomics.</title>
        <authorList>
            <person name="Schulz F."/>
            <person name="Roux S."/>
            <person name="Paez-Espino D."/>
            <person name="Jungbluth S."/>
            <person name="Walsh D.A."/>
            <person name="Denef V.J."/>
            <person name="McMahon K.D."/>
            <person name="Konstantinidis K.T."/>
            <person name="Eloe-Fadrosh E.A."/>
            <person name="Kyrpides N.C."/>
            <person name="Woyke T."/>
        </authorList>
    </citation>
    <scope>NUCLEOTIDE SEQUENCE</scope>
    <source>
        <strain evidence="2">GVMAG-M-3300010158-13</strain>
    </source>
</reference>
<feature type="compositionally biased region" description="Basic and acidic residues" evidence="1">
    <location>
        <begin position="50"/>
        <end position="61"/>
    </location>
</feature>
<evidence type="ECO:0000256" key="1">
    <source>
        <dbReference type="SAM" id="MobiDB-lite"/>
    </source>
</evidence>
<organism evidence="2">
    <name type="scientific">viral metagenome</name>
    <dbReference type="NCBI Taxonomy" id="1070528"/>
    <lineage>
        <taxon>unclassified sequences</taxon>
        <taxon>metagenomes</taxon>
        <taxon>organismal metagenomes</taxon>
    </lineage>
</organism>
<feature type="region of interest" description="Disordered" evidence="1">
    <location>
        <begin position="29"/>
        <end position="99"/>
    </location>
</feature>
<feature type="compositionally biased region" description="Basic residues" evidence="1">
    <location>
        <begin position="29"/>
        <end position="49"/>
    </location>
</feature>
<sequence>MTAWTDLVKKIYSENKSKKGYKLGHAMKAAKKVYKTMKRDSKKMRKTKKRGGEPEPTKEPLKMAGGEPEPTKEPVMMAGGEPEPTKEPIKMGGRRKRRN</sequence>
<dbReference type="EMBL" id="MN739088">
    <property type="protein sequence ID" value="QHS87780.1"/>
    <property type="molecule type" value="Genomic_DNA"/>
</dbReference>
<proteinExistence type="predicted"/>
<dbReference type="AlphaFoldDB" id="A0A6C0B6V3"/>
<protein>
    <submittedName>
        <fullName evidence="2">Uncharacterized protein</fullName>
    </submittedName>
</protein>
<accession>A0A6C0B6V3</accession>
<name>A0A6C0B6V3_9ZZZZ</name>